<gene>
    <name evidence="1" type="ORF">DPEC_G00035850</name>
</gene>
<dbReference type="Proteomes" id="UP001157502">
    <property type="component" value="Chromosome 3"/>
</dbReference>
<evidence type="ECO:0000313" key="1">
    <source>
        <dbReference type="EMBL" id="KAJ8014014.1"/>
    </source>
</evidence>
<keyword evidence="2" id="KW-1185">Reference proteome</keyword>
<comment type="caution">
    <text evidence="1">The sequence shown here is derived from an EMBL/GenBank/DDBJ whole genome shotgun (WGS) entry which is preliminary data.</text>
</comment>
<proteinExistence type="predicted"/>
<evidence type="ECO:0000313" key="2">
    <source>
        <dbReference type="Proteomes" id="UP001157502"/>
    </source>
</evidence>
<dbReference type="EMBL" id="CM055730">
    <property type="protein sequence ID" value="KAJ8014014.1"/>
    <property type="molecule type" value="Genomic_DNA"/>
</dbReference>
<protein>
    <submittedName>
        <fullName evidence="1">Uncharacterized protein</fullName>
    </submittedName>
</protein>
<sequence>MLRTSVTPRKSTSNQLCPFHNSRLLSEALDAPNRTRTSAPSQTKDLWSTETHQTVSLLANRKTRTLISLAEERLSSVGGKETNGKRERERSKLTEVGPGVFEASMLTEMEQLVVNLAQSLQLLLSLIKAPHSSGTPVEEQAPVGARIHQHSTLAHILKLAGL</sequence>
<name>A0ACC2HDI5_DALPE</name>
<organism evidence="1 2">
    <name type="scientific">Dallia pectoralis</name>
    <name type="common">Alaska blackfish</name>
    <dbReference type="NCBI Taxonomy" id="75939"/>
    <lineage>
        <taxon>Eukaryota</taxon>
        <taxon>Metazoa</taxon>
        <taxon>Chordata</taxon>
        <taxon>Craniata</taxon>
        <taxon>Vertebrata</taxon>
        <taxon>Euteleostomi</taxon>
        <taxon>Actinopterygii</taxon>
        <taxon>Neopterygii</taxon>
        <taxon>Teleostei</taxon>
        <taxon>Protacanthopterygii</taxon>
        <taxon>Esociformes</taxon>
        <taxon>Umbridae</taxon>
        <taxon>Dallia</taxon>
    </lineage>
</organism>
<accession>A0ACC2HDI5</accession>
<reference evidence="1" key="1">
    <citation type="submission" date="2021-05" db="EMBL/GenBank/DDBJ databases">
        <authorList>
            <person name="Pan Q."/>
            <person name="Jouanno E."/>
            <person name="Zahm M."/>
            <person name="Klopp C."/>
            <person name="Cabau C."/>
            <person name="Louis A."/>
            <person name="Berthelot C."/>
            <person name="Parey E."/>
            <person name="Roest Crollius H."/>
            <person name="Montfort J."/>
            <person name="Robinson-Rechavi M."/>
            <person name="Bouchez O."/>
            <person name="Lampietro C."/>
            <person name="Lopez Roques C."/>
            <person name="Donnadieu C."/>
            <person name="Postlethwait J."/>
            <person name="Bobe J."/>
            <person name="Dillon D."/>
            <person name="Chandos A."/>
            <person name="von Hippel F."/>
            <person name="Guiguen Y."/>
        </authorList>
    </citation>
    <scope>NUCLEOTIDE SEQUENCE</scope>
    <source>
        <strain evidence="1">YG-Jan2019</strain>
    </source>
</reference>